<dbReference type="AlphaFoldDB" id="A0A3D9SCN5"/>
<comment type="miscellaneous">
    <text evidence="11">This protein is similar to the oxygenase domain of eukaryotic nitric oxide synthases but lacks the reductase domain which, in eukaryotes, is responsible for transfer of electrons to the ferric heme during nitric oxide synthesis.</text>
</comment>
<keyword evidence="9 11" id="KW-0408">Iron</keyword>
<evidence type="ECO:0000256" key="12">
    <source>
        <dbReference type="PIRSR" id="PIRSR037219-1"/>
    </source>
</evidence>
<keyword evidence="8 11" id="KW-0560">Oxidoreductase</keyword>
<dbReference type="InterPro" id="IPR044944">
    <property type="entry name" value="NOS_dom_3"/>
</dbReference>
<comment type="caution">
    <text evidence="14">The sequence shown here is derived from an EMBL/GenBank/DDBJ whole genome shotgun (WGS) entry which is preliminary data.</text>
</comment>
<dbReference type="GO" id="GO:0020037">
    <property type="term" value="F:heme binding"/>
    <property type="evidence" value="ECO:0007669"/>
    <property type="project" value="InterPro"/>
</dbReference>
<dbReference type="PANTHER" id="PTHR43410">
    <property type="entry name" value="NITRIC OXIDE SYNTHASE OXYGENASE"/>
    <property type="match status" value="1"/>
</dbReference>
<evidence type="ECO:0000259" key="13">
    <source>
        <dbReference type="PROSITE" id="PS60001"/>
    </source>
</evidence>
<dbReference type="GO" id="GO:0006809">
    <property type="term" value="P:nitric oxide biosynthetic process"/>
    <property type="evidence" value="ECO:0007669"/>
    <property type="project" value="InterPro"/>
</dbReference>
<evidence type="ECO:0000256" key="9">
    <source>
        <dbReference type="ARBA" id="ARBA00023004"/>
    </source>
</evidence>
<evidence type="ECO:0000256" key="1">
    <source>
        <dbReference type="ARBA" id="ARBA00001971"/>
    </source>
</evidence>
<dbReference type="GO" id="GO:0046872">
    <property type="term" value="F:metal ion binding"/>
    <property type="evidence" value="ECO:0007669"/>
    <property type="project" value="UniProtKB-KW"/>
</dbReference>
<proteinExistence type="inferred from homology"/>
<evidence type="ECO:0000256" key="10">
    <source>
        <dbReference type="ARBA" id="ARBA00048713"/>
    </source>
</evidence>
<dbReference type="InterPro" id="IPR017142">
    <property type="entry name" value="Nitric_oxide_synthase_Oase-su"/>
</dbReference>
<evidence type="ECO:0000256" key="6">
    <source>
        <dbReference type="ARBA" id="ARBA00022617"/>
    </source>
</evidence>
<gene>
    <name evidence="14" type="ORF">A8990_10557</name>
</gene>
<keyword evidence="15" id="KW-1185">Reference proteome</keyword>
<keyword evidence="7 11" id="KW-0479">Metal-binding</keyword>
<protein>
    <recommendedName>
        <fullName evidence="5 11">Nitric oxide synthase oxygenase</fullName>
        <ecNumber evidence="4 11">1.14.14.47</ecNumber>
    </recommendedName>
</protein>
<comment type="subunit">
    <text evidence="11">Homodimer.</text>
</comment>
<dbReference type="Gene3D" id="3.90.440.10">
    <property type="entry name" value="Nitric Oxide Synthase,Heme Domain,Chain A domain 2"/>
    <property type="match status" value="1"/>
</dbReference>
<dbReference type="InterPro" id="IPR004030">
    <property type="entry name" value="NOS_N"/>
</dbReference>
<evidence type="ECO:0000313" key="14">
    <source>
        <dbReference type="EMBL" id="REE91352.1"/>
    </source>
</evidence>
<comment type="cofactor">
    <cofactor evidence="1 11 12">
        <name>heme</name>
        <dbReference type="ChEBI" id="CHEBI:30413"/>
    </cofactor>
</comment>
<dbReference type="Gene3D" id="3.90.340.10">
    <property type="entry name" value="Nitric Oxide Synthase, Chain A, domain 1"/>
    <property type="match status" value="1"/>
</dbReference>
<feature type="domain" description="Nitric oxide synthase (NOS)" evidence="13">
    <location>
        <begin position="79"/>
        <end position="86"/>
    </location>
</feature>
<evidence type="ECO:0000313" key="15">
    <source>
        <dbReference type="Proteomes" id="UP000256304"/>
    </source>
</evidence>
<evidence type="ECO:0000256" key="2">
    <source>
        <dbReference type="ARBA" id="ARBA00002642"/>
    </source>
</evidence>
<accession>A0A3D9SCN5</accession>
<dbReference type="EMBL" id="QTTN01000005">
    <property type="protein sequence ID" value="REE91352.1"/>
    <property type="molecule type" value="Genomic_DNA"/>
</dbReference>
<comment type="function">
    <text evidence="2 11">Catalyzes the production of nitric oxide.</text>
</comment>
<dbReference type="SUPFAM" id="SSF56512">
    <property type="entry name" value="Nitric oxide (NO) synthase oxygenase domain"/>
    <property type="match status" value="1"/>
</dbReference>
<dbReference type="InterPro" id="IPR044940">
    <property type="entry name" value="NOS_dom_2"/>
</dbReference>
<dbReference type="CDD" id="cd00575">
    <property type="entry name" value="NOS_oxygenase"/>
    <property type="match status" value="1"/>
</dbReference>
<dbReference type="Proteomes" id="UP000256304">
    <property type="component" value="Unassembled WGS sequence"/>
</dbReference>
<dbReference type="PANTHER" id="PTHR43410:SF1">
    <property type="entry name" value="NITRIC OXIDE SYNTHASE"/>
    <property type="match status" value="1"/>
</dbReference>
<dbReference type="InterPro" id="IPR044943">
    <property type="entry name" value="NOS_dom_1"/>
</dbReference>
<organism evidence="14 15">
    <name type="scientific">Paenibacillus taihuensis</name>
    <dbReference type="NCBI Taxonomy" id="1156355"/>
    <lineage>
        <taxon>Bacteria</taxon>
        <taxon>Bacillati</taxon>
        <taxon>Bacillota</taxon>
        <taxon>Bacilli</taxon>
        <taxon>Bacillales</taxon>
        <taxon>Paenibacillaceae</taxon>
        <taxon>Paenibacillus</taxon>
    </lineage>
</organism>
<evidence type="ECO:0000256" key="7">
    <source>
        <dbReference type="ARBA" id="ARBA00022723"/>
    </source>
</evidence>
<dbReference type="GO" id="GO:0004517">
    <property type="term" value="F:nitric-oxide synthase activity"/>
    <property type="evidence" value="ECO:0007669"/>
    <property type="project" value="InterPro"/>
</dbReference>
<reference evidence="14 15" key="1">
    <citation type="submission" date="2018-08" db="EMBL/GenBank/DDBJ databases">
        <title>Genomic Encyclopedia of Type Strains, Phase III (KMG-III): the genomes of soil and plant-associated and newly described type strains.</title>
        <authorList>
            <person name="Whitman W."/>
        </authorList>
    </citation>
    <scope>NUCLEOTIDE SEQUENCE [LARGE SCALE GENOMIC DNA]</scope>
    <source>
        <strain evidence="14 15">CGMCC 1.10966</strain>
    </source>
</reference>
<dbReference type="InterPro" id="IPR036119">
    <property type="entry name" value="NOS_N_sf"/>
</dbReference>
<dbReference type="EC" id="1.14.14.47" evidence="4 11"/>
<keyword evidence="6 11" id="KW-0349">Heme</keyword>
<comment type="similarity">
    <text evidence="3 11">Belongs to the NOS family. Bacterial NOS oxygenase subfamily.</text>
</comment>
<dbReference type="PROSITE" id="PS60001">
    <property type="entry name" value="NOS"/>
    <property type="match status" value="1"/>
</dbReference>
<comment type="catalytic activity">
    <reaction evidence="10">
        <text>3 reduced [flavodoxin] + 2 L-arginine + 4 O2 = 3 oxidized [flavodoxin] + 2 L-citrulline + 2 nitric oxide + 4 H2O + 5 H(+)</text>
        <dbReference type="Rhea" id="RHEA:52324"/>
        <dbReference type="Rhea" id="RHEA-COMP:10622"/>
        <dbReference type="Rhea" id="RHEA-COMP:10623"/>
        <dbReference type="ChEBI" id="CHEBI:15377"/>
        <dbReference type="ChEBI" id="CHEBI:15378"/>
        <dbReference type="ChEBI" id="CHEBI:15379"/>
        <dbReference type="ChEBI" id="CHEBI:16480"/>
        <dbReference type="ChEBI" id="CHEBI:32682"/>
        <dbReference type="ChEBI" id="CHEBI:57618"/>
        <dbReference type="ChEBI" id="CHEBI:57743"/>
        <dbReference type="ChEBI" id="CHEBI:58210"/>
        <dbReference type="EC" id="1.14.14.47"/>
    </reaction>
</comment>
<evidence type="ECO:0000256" key="5">
    <source>
        <dbReference type="ARBA" id="ARBA00018859"/>
    </source>
</evidence>
<dbReference type="Pfam" id="PF02898">
    <property type="entry name" value="NO_synthase"/>
    <property type="match status" value="1"/>
</dbReference>
<evidence type="ECO:0000256" key="11">
    <source>
        <dbReference type="PIRNR" id="PIRNR037219"/>
    </source>
</evidence>
<evidence type="ECO:0000256" key="8">
    <source>
        <dbReference type="ARBA" id="ARBA00023002"/>
    </source>
</evidence>
<dbReference type="InterPro" id="IPR050607">
    <property type="entry name" value="NOS"/>
</dbReference>
<dbReference type="PIRSF" id="PIRSF037219">
    <property type="entry name" value="NOS_oxygenase"/>
    <property type="match status" value="1"/>
</dbReference>
<evidence type="ECO:0000256" key="3">
    <source>
        <dbReference type="ARBA" id="ARBA00005411"/>
    </source>
</evidence>
<feature type="binding site" description="axial binding residue" evidence="12">
    <location>
        <position position="80"/>
    </location>
    <ligand>
        <name>heme</name>
        <dbReference type="ChEBI" id="CHEBI:30413"/>
    </ligand>
    <ligandPart>
        <name>Fe</name>
        <dbReference type="ChEBI" id="CHEBI:18248"/>
    </ligandPart>
</feature>
<evidence type="ECO:0000256" key="4">
    <source>
        <dbReference type="ARBA" id="ARBA00012735"/>
    </source>
</evidence>
<name>A0A3D9SCN5_9BACL</name>
<sequence length="380" mass="42802">MMNTHLINHTVTAVTSASQLLQEAEAYLRQYGSELAIADKEIAARLSQIASEIEATGTYTHTPEELAYGAKLAWRNSNRCIGRLFWDSLIVQDARSAQTAADVARAVFSHMEYATNGGKILPTITVFSPTLDPDKPRIRLWNDQLVRYAGYEREDGTVLGDPVSLELTRVCQGLGWRGRETAFDVLPLVVQLGQEPPEWFEIPVELVLEVPLTHPELPAIEQLGLRWYGVPFVSNMRLEIGGLHYTAAPFNGWYMGTEIGARNLADPFRYNMLPQVGALMGLDTSRESTLWRDRALVELNVAVLHSFKGKGVTIVDHHTASKQFSLFAERERQNGRIPTGRWSWLIPPLSPATTAVFHTRYEDLEQKPNYFYQKTPYGEQ</sequence>
<dbReference type="Gene3D" id="3.90.1230.10">
    <property type="entry name" value="Nitric Oxide Synthase, Chain A, domain 3"/>
    <property type="match status" value="1"/>
</dbReference>